<evidence type="ECO:0000256" key="1">
    <source>
        <dbReference type="SAM" id="MobiDB-lite"/>
    </source>
</evidence>
<evidence type="ECO:0000313" key="2">
    <source>
        <dbReference type="EMBL" id="MBE1496324.1"/>
    </source>
</evidence>
<organism evidence="2 3">
    <name type="scientific">Amycolatopsis lexingtonensis</name>
    <dbReference type="NCBI Taxonomy" id="218822"/>
    <lineage>
        <taxon>Bacteria</taxon>
        <taxon>Bacillati</taxon>
        <taxon>Actinomycetota</taxon>
        <taxon>Actinomycetes</taxon>
        <taxon>Pseudonocardiales</taxon>
        <taxon>Pseudonocardiaceae</taxon>
        <taxon>Amycolatopsis</taxon>
    </lineage>
</organism>
<comment type="caution">
    <text evidence="2">The sequence shown here is derived from an EMBL/GenBank/DDBJ whole genome shotgun (WGS) entry which is preliminary data.</text>
</comment>
<feature type="region of interest" description="Disordered" evidence="1">
    <location>
        <begin position="1"/>
        <end position="21"/>
    </location>
</feature>
<name>A0ABR9HZG1_9PSEU</name>
<dbReference type="RefSeq" id="WP_143265318.1">
    <property type="nucleotide sequence ID" value="NZ_JADBEG010000001.1"/>
</dbReference>
<keyword evidence="3" id="KW-1185">Reference proteome</keyword>
<evidence type="ECO:0000313" key="3">
    <source>
        <dbReference type="Proteomes" id="UP000631670"/>
    </source>
</evidence>
<feature type="compositionally biased region" description="Pro residues" evidence="1">
    <location>
        <begin position="1"/>
        <end position="10"/>
    </location>
</feature>
<proteinExistence type="predicted"/>
<feature type="region of interest" description="Disordered" evidence="1">
    <location>
        <begin position="76"/>
        <end position="99"/>
    </location>
</feature>
<reference evidence="2 3" key="1">
    <citation type="submission" date="2020-10" db="EMBL/GenBank/DDBJ databases">
        <title>Sequencing the genomes of 1000 actinobacteria strains.</title>
        <authorList>
            <person name="Klenk H.-P."/>
        </authorList>
    </citation>
    <scope>NUCLEOTIDE SEQUENCE [LARGE SCALE GENOMIC DNA]</scope>
    <source>
        <strain evidence="2 3">DSM 44653</strain>
    </source>
</reference>
<gene>
    <name evidence="2" type="ORF">H4696_003424</name>
</gene>
<dbReference type="EMBL" id="JADBEG010000001">
    <property type="protein sequence ID" value="MBE1496324.1"/>
    <property type="molecule type" value="Genomic_DNA"/>
</dbReference>
<dbReference type="Proteomes" id="UP000631670">
    <property type="component" value="Unassembled WGS sequence"/>
</dbReference>
<sequence>MTNRTAPPPTGTVLRSPTGNHPRIHGVHAATFASDGVLAPACASAQACREIVRATRTRGGARYRATSEAITCKNTPCAAHTSGHHADDTARTDPPTVQV</sequence>
<accession>A0ABR9HZG1</accession>
<protein>
    <submittedName>
        <fullName evidence="2">Uncharacterized protein</fullName>
    </submittedName>
</protein>